<sequence length="262" mass="27163">MRLVVLGCAGSFPGPDSAASSYLVQADDADGRTWSVLLDLGNGALGALQRWGDPAALDLVAISHLHADHVADLAVLGVYRRYRPAGPLPRLVVQGPAGTRERIVQMSGHDPATDTAEQFDVRTWAPGVPVVVGPMTLEAVPVEHPVAAVGVRVTGPSEDDPARRVVLAYSGDTDACPGLDDLATGADLLLAEAAFVEGRDDHVRGVHLTGRRAGQAAARGGSRALVLTHVPAWNDPHVAVAEARAVYDGPVVLAAPGATYPV</sequence>
<evidence type="ECO:0000313" key="2">
    <source>
        <dbReference type="EMBL" id="QVI63547.1"/>
    </source>
</evidence>
<feature type="domain" description="Metallo-beta-lactamase" evidence="1">
    <location>
        <begin position="38"/>
        <end position="229"/>
    </location>
</feature>
<dbReference type="CDD" id="cd07716">
    <property type="entry name" value="RNaseZ_short-form-like_MBL-fold"/>
    <property type="match status" value="1"/>
</dbReference>
<dbReference type="SUPFAM" id="SSF56281">
    <property type="entry name" value="Metallo-hydrolase/oxidoreductase"/>
    <property type="match status" value="1"/>
</dbReference>
<organism evidence="2 3">
    <name type="scientific">Cellulomonas wangleii</name>
    <dbReference type="NCBI Taxonomy" id="2816956"/>
    <lineage>
        <taxon>Bacteria</taxon>
        <taxon>Bacillati</taxon>
        <taxon>Actinomycetota</taxon>
        <taxon>Actinomycetes</taxon>
        <taxon>Micrococcales</taxon>
        <taxon>Cellulomonadaceae</taxon>
        <taxon>Cellulomonas</taxon>
    </lineage>
</organism>
<dbReference type="EMBL" id="CP074405">
    <property type="protein sequence ID" value="QVI63547.1"/>
    <property type="molecule type" value="Genomic_DNA"/>
</dbReference>
<protein>
    <submittedName>
        <fullName evidence="2">MBL fold metallo-hydrolase</fullName>
    </submittedName>
</protein>
<keyword evidence="3" id="KW-1185">Reference proteome</keyword>
<dbReference type="PANTHER" id="PTHR46018:SF4">
    <property type="entry name" value="METALLO-HYDROLASE YHFI-RELATED"/>
    <property type="match status" value="1"/>
</dbReference>
<dbReference type="InterPro" id="IPR001279">
    <property type="entry name" value="Metallo-B-lactamas"/>
</dbReference>
<reference evidence="2 3" key="1">
    <citation type="submission" date="2021-05" db="EMBL/GenBank/DDBJ databases">
        <title>Novel species in genus Cellulomonas.</title>
        <authorList>
            <person name="Zhang G."/>
        </authorList>
    </citation>
    <scope>NUCLEOTIDE SEQUENCE [LARGE SCALE GENOMIC DNA]</scope>
    <source>
        <strain evidence="3">zg-ZUI222</strain>
    </source>
</reference>
<name>A0ABX8D7Y8_9CELL</name>
<dbReference type="InterPro" id="IPR036866">
    <property type="entry name" value="RibonucZ/Hydroxyglut_hydro"/>
</dbReference>
<proteinExistence type="predicted"/>
<accession>A0ABX8D7Y8</accession>
<dbReference type="Gene3D" id="3.60.15.10">
    <property type="entry name" value="Ribonuclease Z/Hydroxyacylglutathione hydrolase-like"/>
    <property type="match status" value="1"/>
</dbReference>
<dbReference type="RefSeq" id="WP_207340651.1">
    <property type="nucleotide sequence ID" value="NZ_CP074405.1"/>
</dbReference>
<evidence type="ECO:0000259" key="1">
    <source>
        <dbReference type="Pfam" id="PF12706"/>
    </source>
</evidence>
<gene>
    <name evidence="2" type="ORF">KG103_06710</name>
</gene>
<dbReference type="Proteomes" id="UP000677804">
    <property type="component" value="Chromosome"/>
</dbReference>
<dbReference type="Pfam" id="PF12706">
    <property type="entry name" value="Lactamase_B_2"/>
    <property type="match status" value="1"/>
</dbReference>
<dbReference type="PANTHER" id="PTHR46018">
    <property type="entry name" value="ZINC PHOSPHODIESTERASE ELAC PROTEIN 1"/>
    <property type="match status" value="1"/>
</dbReference>
<evidence type="ECO:0000313" key="3">
    <source>
        <dbReference type="Proteomes" id="UP000677804"/>
    </source>
</evidence>